<dbReference type="SMART" id="SM00256">
    <property type="entry name" value="FBOX"/>
    <property type="match status" value="1"/>
</dbReference>
<comment type="caution">
    <text evidence="3">The sequence shown here is derived from an EMBL/GenBank/DDBJ whole genome shotgun (WGS) entry which is preliminary data.</text>
</comment>
<feature type="domain" description="F-box" evidence="2">
    <location>
        <begin position="19"/>
        <end position="55"/>
    </location>
</feature>
<gene>
    <name evidence="3" type="ORF">RJ639_028186</name>
</gene>
<dbReference type="SUPFAM" id="SSF81383">
    <property type="entry name" value="F-box domain"/>
    <property type="match status" value="1"/>
</dbReference>
<evidence type="ECO:0000313" key="4">
    <source>
        <dbReference type="Proteomes" id="UP001188597"/>
    </source>
</evidence>
<reference evidence="3" key="1">
    <citation type="submission" date="2022-12" db="EMBL/GenBank/DDBJ databases">
        <title>Draft genome assemblies for two species of Escallonia (Escalloniales).</title>
        <authorList>
            <person name="Chanderbali A."/>
            <person name="Dervinis C."/>
            <person name="Anghel I."/>
            <person name="Soltis D."/>
            <person name="Soltis P."/>
            <person name="Zapata F."/>
        </authorList>
    </citation>
    <scope>NUCLEOTIDE SEQUENCE</scope>
    <source>
        <strain evidence="3">UCBG64.0493</strain>
        <tissue evidence="3">Leaf</tissue>
    </source>
</reference>
<sequence>MECNRRRRSRSRQDTSRGIDYISRMPIEVLLHIFYFLPLKYWIVMSLVSKQWKYIWTQISILNLDEAELVTGIVRKEISCLSCIASLNHHICQCHQHAVNAARRKFAEIVDRILLFHSGCTIEQFRLSCQHDNQELYAPTIDKWVQFSMTSNIIELELDFSPGMPNNYYEMEGLLVRRNIDCQPYALPRHAFQPKLLKVLTLSFCKFKASSYGAFKSLKRLSLYHVDILDCSIGDLISKCPALEDLSLKYCFHPEKFFVCKQELKIKYLFLMHCMTENRAMFPIAIITPNLLTLTIVGSYLMSTSVKRAIKLINVTIDIEQRFADHAQGNFLASLLLDLFHCHTLALSSWCIQVLPTGDGLHRQLPLPFRNLKHLMLHVGLVKQELPGISCLLRSFPILESLQLKLCTPMNVEWDIFQDMIPNIFEFEAQSYWESQNSPFHCLQNVLKKVKIYGFVGQNTEMEMVKFLLENGKVLETLDVYYYGLNPWASTQEALDYKWFQFRNLVTLMTLPKARSQARVKMTKVYGAYMSVAY</sequence>
<evidence type="ECO:0000313" key="3">
    <source>
        <dbReference type="EMBL" id="KAK3040271.1"/>
    </source>
</evidence>
<name>A0AA88X682_9ASTE</name>
<keyword evidence="1" id="KW-0472">Membrane</keyword>
<dbReference type="InterPro" id="IPR055357">
    <property type="entry name" value="LRR_At1g61320_AtMIF1"/>
</dbReference>
<dbReference type="SUPFAM" id="SSF52047">
    <property type="entry name" value="RNI-like"/>
    <property type="match status" value="1"/>
</dbReference>
<keyword evidence="4" id="KW-1185">Reference proteome</keyword>
<protein>
    <recommendedName>
        <fullName evidence="2">F-box domain-containing protein</fullName>
    </recommendedName>
</protein>
<dbReference type="PANTHER" id="PTHR34145">
    <property type="entry name" value="OS02G0105600 PROTEIN"/>
    <property type="match status" value="1"/>
</dbReference>
<accession>A0AA88X682</accession>
<feature type="transmembrane region" description="Helical" evidence="1">
    <location>
        <begin position="280"/>
        <end position="302"/>
    </location>
</feature>
<dbReference type="SMART" id="SM00579">
    <property type="entry name" value="FBD"/>
    <property type="match status" value="1"/>
</dbReference>
<dbReference type="InterPro" id="IPR032675">
    <property type="entry name" value="LRR_dom_sf"/>
</dbReference>
<dbReference type="InterPro" id="IPR053772">
    <property type="entry name" value="At1g61320/At1g61330-like"/>
</dbReference>
<keyword evidence="1" id="KW-0812">Transmembrane</keyword>
<dbReference type="PANTHER" id="PTHR34145:SF28">
    <property type="entry name" value="F-BOX DOMAIN-CONTAINING PROTEIN"/>
    <property type="match status" value="1"/>
</dbReference>
<dbReference type="EMBL" id="JAVXUP010000057">
    <property type="protein sequence ID" value="KAK3040271.1"/>
    <property type="molecule type" value="Genomic_DNA"/>
</dbReference>
<evidence type="ECO:0000256" key="1">
    <source>
        <dbReference type="SAM" id="Phobius"/>
    </source>
</evidence>
<evidence type="ECO:0000259" key="2">
    <source>
        <dbReference type="PROSITE" id="PS50181"/>
    </source>
</evidence>
<dbReference type="InterPro" id="IPR006566">
    <property type="entry name" value="FBD"/>
</dbReference>
<dbReference type="Gene3D" id="1.20.1280.50">
    <property type="match status" value="1"/>
</dbReference>
<dbReference type="Pfam" id="PF23622">
    <property type="entry name" value="LRR_At1g61320_AtMIF1"/>
    <property type="match status" value="1"/>
</dbReference>
<dbReference type="AlphaFoldDB" id="A0AA88X682"/>
<dbReference type="InterPro" id="IPR036047">
    <property type="entry name" value="F-box-like_dom_sf"/>
</dbReference>
<organism evidence="3 4">
    <name type="scientific">Escallonia herrerae</name>
    <dbReference type="NCBI Taxonomy" id="1293975"/>
    <lineage>
        <taxon>Eukaryota</taxon>
        <taxon>Viridiplantae</taxon>
        <taxon>Streptophyta</taxon>
        <taxon>Embryophyta</taxon>
        <taxon>Tracheophyta</taxon>
        <taxon>Spermatophyta</taxon>
        <taxon>Magnoliopsida</taxon>
        <taxon>eudicotyledons</taxon>
        <taxon>Gunneridae</taxon>
        <taxon>Pentapetalae</taxon>
        <taxon>asterids</taxon>
        <taxon>campanulids</taxon>
        <taxon>Escalloniales</taxon>
        <taxon>Escalloniaceae</taxon>
        <taxon>Escallonia</taxon>
    </lineage>
</organism>
<dbReference type="InterPro" id="IPR001810">
    <property type="entry name" value="F-box_dom"/>
</dbReference>
<proteinExistence type="predicted"/>
<dbReference type="Pfam" id="PF00646">
    <property type="entry name" value="F-box"/>
    <property type="match status" value="1"/>
</dbReference>
<keyword evidence="1" id="KW-1133">Transmembrane helix</keyword>
<dbReference type="PROSITE" id="PS50181">
    <property type="entry name" value="FBOX"/>
    <property type="match status" value="1"/>
</dbReference>
<dbReference type="Gene3D" id="3.80.10.10">
    <property type="entry name" value="Ribonuclease Inhibitor"/>
    <property type="match status" value="1"/>
</dbReference>
<feature type="transmembrane region" description="Helical" evidence="1">
    <location>
        <begin position="21"/>
        <end position="43"/>
    </location>
</feature>
<dbReference type="Proteomes" id="UP001188597">
    <property type="component" value="Unassembled WGS sequence"/>
</dbReference>